<protein>
    <recommendedName>
        <fullName evidence="4">WHIM1 domain-containing protein</fullName>
    </recommendedName>
</protein>
<reference evidence="2 3" key="1">
    <citation type="journal article" date="2016" name="Proc. Natl. Acad. Sci. U.S.A.">
        <title>Comparative genomics of biotechnologically important yeasts.</title>
        <authorList>
            <person name="Riley R."/>
            <person name="Haridas S."/>
            <person name="Wolfe K.H."/>
            <person name="Lopes M.R."/>
            <person name="Hittinger C.T."/>
            <person name="Goeker M."/>
            <person name="Salamov A.A."/>
            <person name="Wisecaver J.H."/>
            <person name="Long T.M."/>
            <person name="Calvey C.H."/>
            <person name="Aerts A.L."/>
            <person name="Barry K.W."/>
            <person name="Choi C."/>
            <person name="Clum A."/>
            <person name="Coughlan A.Y."/>
            <person name="Deshpande S."/>
            <person name="Douglass A.P."/>
            <person name="Hanson S.J."/>
            <person name="Klenk H.-P."/>
            <person name="LaButti K.M."/>
            <person name="Lapidus A."/>
            <person name="Lindquist E.A."/>
            <person name="Lipzen A.M."/>
            <person name="Meier-Kolthoff J.P."/>
            <person name="Ohm R.A."/>
            <person name="Otillar R.P."/>
            <person name="Pangilinan J.L."/>
            <person name="Peng Y."/>
            <person name="Rokas A."/>
            <person name="Rosa C.A."/>
            <person name="Scheuner C."/>
            <person name="Sibirny A.A."/>
            <person name="Slot J.C."/>
            <person name="Stielow J.B."/>
            <person name="Sun H."/>
            <person name="Kurtzman C.P."/>
            <person name="Blackwell M."/>
            <person name="Grigoriev I.V."/>
            <person name="Jeffries T.W."/>
        </authorList>
    </citation>
    <scope>NUCLEOTIDE SEQUENCE [LARGE SCALE GENOMIC DNA]</scope>
    <source>
        <strain evidence="3">ATCC 58044 / CBS 1984 / NCYC 433 / NRRL Y-366-8</strain>
    </source>
</reference>
<dbReference type="AlphaFoldDB" id="A0A1E3NZ30"/>
<feature type="region of interest" description="Disordered" evidence="1">
    <location>
        <begin position="85"/>
        <end position="139"/>
    </location>
</feature>
<dbReference type="Proteomes" id="UP000094112">
    <property type="component" value="Unassembled WGS sequence"/>
</dbReference>
<feature type="compositionally biased region" description="Basic and acidic residues" evidence="1">
    <location>
        <begin position="189"/>
        <end position="203"/>
    </location>
</feature>
<feature type="compositionally biased region" description="Acidic residues" evidence="1">
    <location>
        <begin position="856"/>
        <end position="893"/>
    </location>
</feature>
<feature type="compositionally biased region" description="Polar residues" evidence="1">
    <location>
        <begin position="672"/>
        <end position="681"/>
    </location>
</feature>
<evidence type="ECO:0000313" key="2">
    <source>
        <dbReference type="EMBL" id="ODQ58446.1"/>
    </source>
</evidence>
<feature type="region of interest" description="Disordered" evidence="1">
    <location>
        <begin position="655"/>
        <end position="682"/>
    </location>
</feature>
<evidence type="ECO:0000313" key="3">
    <source>
        <dbReference type="Proteomes" id="UP000094112"/>
    </source>
</evidence>
<feature type="region of interest" description="Disordered" evidence="1">
    <location>
        <begin position="829"/>
        <end position="893"/>
    </location>
</feature>
<gene>
    <name evidence="2" type="ORF">WICANDRAFT_85480</name>
</gene>
<dbReference type="PANTHER" id="PTHR42107">
    <property type="entry name" value="YALI0D24453P"/>
    <property type="match status" value="1"/>
</dbReference>
<feature type="compositionally biased region" description="Low complexity" evidence="1">
    <location>
        <begin position="169"/>
        <end position="186"/>
    </location>
</feature>
<keyword evidence="3" id="KW-1185">Reference proteome</keyword>
<dbReference type="OrthoDB" id="3980938at2759"/>
<feature type="region of interest" description="Disordered" evidence="1">
    <location>
        <begin position="156"/>
        <end position="244"/>
    </location>
</feature>
<name>A0A1E3NZ30_WICAA</name>
<dbReference type="STRING" id="683960.A0A1E3NZ30"/>
<feature type="compositionally biased region" description="Polar residues" evidence="1">
    <location>
        <begin position="230"/>
        <end position="244"/>
    </location>
</feature>
<proteinExistence type="predicted"/>
<evidence type="ECO:0008006" key="4">
    <source>
        <dbReference type="Google" id="ProtNLM"/>
    </source>
</evidence>
<accession>A0A1E3NZ30</accession>
<organism evidence="2 3">
    <name type="scientific">Wickerhamomyces anomalus (strain ATCC 58044 / CBS 1984 / NCYC 433 / NRRL Y-366-8)</name>
    <name type="common">Yeast</name>
    <name type="synonym">Hansenula anomala</name>
    <dbReference type="NCBI Taxonomy" id="683960"/>
    <lineage>
        <taxon>Eukaryota</taxon>
        <taxon>Fungi</taxon>
        <taxon>Dikarya</taxon>
        <taxon>Ascomycota</taxon>
        <taxon>Saccharomycotina</taxon>
        <taxon>Saccharomycetes</taxon>
        <taxon>Phaffomycetales</taxon>
        <taxon>Wickerhamomycetaceae</taxon>
        <taxon>Wickerhamomyces</taxon>
    </lineage>
</organism>
<feature type="compositionally biased region" description="Polar residues" evidence="1">
    <location>
        <begin position="100"/>
        <end position="122"/>
    </location>
</feature>
<feature type="compositionally biased region" description="Basic and acidic residues" evidence="1">
    <location>
        <begin position="655"/>
        <end position="671"/>
    </location>
</feature>
<feature type="compositionally biased region" description="Basic and acidic residues" evidence="1">
    <location>
        <begin position="829"/>
        <end position="850"/>
    </location>
</feature>
<dbReference type="RefSeq" id="XP_019037653.1">
    <property type="nucleotide sequence ID" value="XM_019185897.1"/>
</dbReference>
<evidence type="ECO:0000256" key="1">
    <source>
        <dbReference type="SAM" id="MobiDB-lite"/>
    </source>
</evidence>
<dbReference type="EMBL" id="KV454212">
    <property type="protein sequence ID" value="ODQ58446.1"/>
    <property type="molecule type" value="Genomic_DNA"/>
</dbReference>
<dbReference type="PANTHER" id="PTHR42107:SF1">
    <property type="entry name" value="WHIM1 DOMAIN-CONTAINING PROTEIN"/>
    <property type="match status" value="1"/>
</dbReference>
<dbReference type="GeneID" id="30203143"/>
<sequence>MDSNIDPNIDPSMESQSGLFSKFSINNDFHSHQDDTEQVHEADDFINQQYIDDNGVSSSNSANAVAVAAAANLSNIINFNHLQGLHDRSNTSSPPPSTTNARSQDNLITSPSQSNENGNSSQVHHHDHRENSNQDPLNFIHDTLSSLDHENGSTTLHTQEQQHHHHLQQHQSPSSASSSPSSAATTIYSKDKQPKQRIIHDSESQVSIVVVNPASNEGTRRLGRPRKNIPKQTNSPANSSTQNLDKSLLSRFRFDSLPVIGPGSRGGRKKKNGIITKPGRQARFEKGSKELKLVVKESSEELEEPDVKAIDETSLIKKNDEDDDADLIVVDEVKNQTPKSQPKIILEDYYSLKAKGRSTAKDTNNAFTKLGLAPQTNKPQPVIKKRKDTPGAIVGAYYDIYEPELVDRNHNDQDMNLIALGYEVTPAPYAKDIMTILEFTNKFKSIFSEFHNLGPQDFEEGLKLRPSTAYPLDNAKQSTKEKLYDDGDEGDVSQLMNNLLYQLLTLVLNRKRPIDQNGLTRALEDLNKLVLSFGLPSEWRDDSQIFNNPKPTIVQEQEDEPVDPENTEILDSTHYQFDTTKPLAHTPLDNENFEIDGLIALEPKDRLIFLRSLVQWCLSNSDIIKQELASQLSRQESSGEKETYYISRFIKDEKQKIEGKESRTPEPKEPSSETLNTNPTVNPLDHHMSFRLLDFYAGDGGINGRFYLCRSANSKTGGLASYQEITSILEDSKSIHDLLTNEQPSRFKLYVQDVTTMLSEVYKLERSDEELLDPWYEIAGNTEELNDFLQYLSEKLKTNRSKQLNNLYNYLNALLPILVKYETLQKDYRPTRSSRKREQVTNYRENDKKLKQMLAEEGDEDEFLNNDSEDEEDEGFGLVEADDDDDDDDDYKE</sequence>